<dbReference type="InterPro" id="IPR032675">
    <property type="entry name" value="LRR_dom_sf"/>
</dbReference>
<evidence type="ECO:0000256" key="3">
    <source>
        <dbReference type="ARBA" id="ARBA00008894"/>
    </source>
</evidence>
<dbReference type="PANTHER" id="PTHR23155">
    <property type="entry name" value="DISEASE RESISTANCE PROTEIN RP"/>
    <property type="match status" value="1"/>
</dbReference>
<dbReference type="InterPro" id="IPR002182">
    <property type="entry name" value="NB-ARC"/>
</dbReference>
<name>A0A2U1P1X1_ARTAN</name>
<sequence>MADVLEHLFKQLLYSNDRSLHDMLHADRVHWKRKMCGYLNRIMNHLNKMMIGYENEKVQGLIKELERVAKDIVWHNPSHHMFDMMLEITEKICNIKYGSNIAEDSVVGFEEEVKTLLDQLTATCIKQFQVFTIAGMAGLGKTTLARKLYQDPLIEYLFDIRAWTCVSQVYTKRNLLLGILSSIVIDPTEMYIMSDEQLGEKLYRLLKGRKYFVVLDDIWDCKFWNDLKIYFPDDRTGSRVLFTSRDIDVSLHVGAARPAHVLRLRTEDESWNIFQRKVFRTGICTHVLQRFGRNIARKCEGLPLAIVISASLAKKEVSIFWWMKMAENLSSLMVSHPSRYMDSLALSFNHLSPHIRPCFLFLGSFPEDYEIPVTKLIWLWIAHGLIHETGSKNLEDVAEDILMDLIKRSLLTPAKKKAGGKIKTCHFHDLLRDFCLRKAMEDNFSLQVYKYAPVPESSTAITNSPYTATFGAPALPIQTGLCYPFELGEALLKGGSIFYETYNSLAVLDVESVPISLFPSDVTQLVNLRYLAIQAHDGSPKASISSLVNLQMLIISSKKNITVPKTIWDMINLRHLCIKSGENQIDDCTIGLSSLQTLSQISPQSCQHIFSRSPNLTKLGFCGPLISSLGDLDFPNINSLQHLKKLKLLNTTPYFEPTRSCNPIMLPENLKRLTLSNTGMDWEEMWTFSLLPNLEVLKLKFHACIGEKWDTSDAEFKHLKVLKLHGLDLRQWFCSRDNFPRLQCLVVHHCLKLNSIASDLGKILTLEMIEVRGCSISTKASVLRIQQEQESEGNFFLKVHASNNLDGSHNPRLDHLDLATLL</sequence>
<dbReference type="AlphaFoldDB" id="A0A2U1P1X1"/>
<dbReference type="InterPro" id="IPR027417">
    <property type="entry name" value="P-loop_NTPase"/>
</dbReference>
<keyword evidence="6" id="KW-0381">Hypersensitive response</keyword>
<evidence type="ECO:0000256" key="7">
    <source>
        <dbReference type="ARBA" id="ARBA00022737"/>
    </source>
</evidence>
<evidence type="ECO:0000256" key="9">
    <source>
        <dbReference type="ARBA" id="ARBA00022821"/>
    </source>
</evidence>
<evidence type="ECO:0000259" key="11">
    <source>
        <dbReference type="Pfam" id="PF00931"/>
    </source>
</evidence>
<gene>
    <name evidence="14" type="ORF">CTI12_AA201350</name>
</gene>
<keyword evidence="5" id="KW-0433">Leucine-rich repeat</keyword>
<dbReference type="EMBL" id="PKPP01001810">
    <property type="protein sequence ID" value="PWA79763.1"/>
    <property type="molecule type" value="Genomic_DNA"/>
</dbReference>
<dbReference type="Gene3D" id="3.80.10.10">
    <property type="entry name" value="Ribonuclease Inhibitor"/>
    <property type="match status" value="2"/>
</dbReference>
<dbReference type="Gene3D" id="1.10.10.10">
    <property type="entry name" value="Winged helix-like DNA-binding domain superfamily/Winged helix DNA-binding domain"/>
    <property type="match status" value="1"/>
</dbReference>
<dbReference type="GO" id="GO:0005524">
    <property type="term" value="F:ATP binding"/>
    <property type="evidence" value="ECO:0007669"/>
    <property type="project" value="UniProtKB-KW"/>
</dbReference>
<keyword evidence="10" id="KW-0067">ATP-binding</keyword>
<keyword evidence="15" id="KW-1185">Reference proteome</keyword>
<dbReference type="FunFam" id="3.40.50.300:FF:001091">
    <property type="entry name" value="Probable disease resistance protein At1g61300"/>
    <property type="match status" value="1"/>
</dbReference>
<comment type="caution">
    <text evidence="14">The sequence shown here is derived from an EMBL/GenBank/DDBJ whole genome shotgun (WGS) entry which is preliminary data.</text>
</comment>
<organism evidence="14 15">
    <name type="scientific">Artemisia annua</name>
    <name type="common">Sweet wormwood</name>
    <dbReference type="NCBI Taxonomy" id="35608"/>
    <lineage>
        <taxon>Eukaryota</taxon>
        <taxon>Viridiplantae</taxon>
        <taxon>Streptophyta</taxon>
        <taxon>Embryophyta</taxon>
        <taxon>Tracheophyta</taxon>
        <taxon>Spermatophyta</taxon>
        <taxon>Magnoliopsida</taxon>
        <taxon>eudicotyledons</taxon>
        <taxon>Gunneridae</taxon>
        <taxon>Pentapetalae</taxon>
        <taxon>asterids</taxon>
        <taxon>campanulids</taxon>
        <taxon>Asterales</taxon>
        <taxon>Asteraceae</taxon>
        <taxon>Asteroideae</taxon>
        <taxon>Anthemideae</taxon>
        <taxon>Artemisiinae</taxon>
        <taxon>Artemisia</taxon>
    </lineage>
</organism>
<dbReference type="Gene3D" id="1.10.8.430">
    <property type="entry name" value="Helical domain of apoptotic protease-activating factors"/>
    <property type="match status" value="1"/>
</dbReference>
<dbReference type="Pfam" id="PF00931">
    <property type="entry name" value="NB-ARC"/>
    <property type="match status" value="1"/>
</dbReference>
<dbReference type="PANTHER" id="PTHR23155:SF1152">
    <property type="entry name" value="AAA+ ATPASE DOMAIN-CONTAINING PROTEIN"/>
    <property type="match status" value="1"/>
</dbReference>
<protein>
    <submittedName>
        <fullName evidence="14">Disease resistance protein</fullName>
    </submittedName>
</protein>
<dbReference type="GO" id="GO:0009626">
    <property type="term" value="P:plant-type hypersensitive response"/>
    <property type="evidence" value="ECO:0007669"/>
    <property type="project" value="UniProtKB-KW"/>
</dbReference>
<accession>A0A2U1P1X1</accession>
<dbReference type="Pfam" id="PF23559">
    <property type="entry name" value="WHD_DRP"/>
    <property type="match status" value="1"/>
</dbReference>
<dbReference type="PRINTS" id="PR00364">
    <property type="entry name" value="DISEASERSIST"/>
</dbReference>
<dbReference type="Gene3D" id="3.40.50.300">
    <property type="entry name" value="P-loop containing nucleotide triphosphate hydrolases"/>
    <property type="match status" value="1"/>
</dbReference>
<evidence type="ECO:0000313" key="15">
    <source>
        <dbReference type="Proteomes" id="UP000245207"/>
    </source>
</evidence>
<dbReference type="InterPro" id="IPR058922">
    <property type="entry name" value="WHD_DRP"/>
</dbReference>
<dbReference type="InterPro" id="IPR055414">
    <property type="entry name" value="LRR_R13L4/SHOC2-like"/>
</dbReference>
<keyword evidence="8" id="KW-0547">Nucleotide-binding</keyword>
<evidence type="ECO:0000256" key="2">
    <source>
        <dbReference type="ARBA" id="ARBA00004496"/>
    </source>
</evidence>
<dbReference type="OrthoDB" id="1478287at2759"/>
<feature type="domain" description="Disease resistance R13L4/SHOC-2-like LRR" evidence="13">
    <location>
        <begin position="504"/>
        <end position="780"/>
    </location>
</feature>
<evidence type="ECO:0000259" key="12">
    <source>
        <dbReference type="Pfam" id="PF23559"/>
    </source>
</evidence>
<evidence type="ECO:0000256" key="4">
    <source>
        <dbReference type="ARBA" id="ARBA00022490"/>
    </source>
</evidence>
<evidence type="ECO:0000256" key="1">
    <source>
        <dbReference type="ARBA" id="ARBA00002074"/>
    </source>
</evidence>
<dbReference type="STRING" id="35608.A0A2U1P1X1"/>
<dbReference type="InterPro" id="IPR042197">
    <property type="entry name" value="Apaf_helical"/>
</dbReference>
<evidence type="ECO:0000259" key="13">
    <source>
        <dbReference type="Pfam" id="PF23598"/>
    </source>
</evidence>
<comment type="function">
    <text evidence="1">Confers resistance to late blight (Phytophthora infestans) races carrying the avirulence gene Avr1. Resistance proteins guard the plant against pathogens that contain an appropriate avirulence protein via an indirect interaction with this avirulence protein. That triggers a defense system including the hypersensitive response, which restricts the pathogen growth.</text>
</comment>
<evidence type="ECO:0000256" key="8">
    <source>
        <dbReference type="ARBA" id="ARBA00022741"/>
    </source>
</evidence>
<reference evidence="14 15" key="1">
    <citation type="journal article" date="2018" name="Mol. Plant">
        <title>The genome of Artemisia annua provides insight into the evolution of Asteraceae family and artemisinin biosynthesis.</title>
        <authorList>
            <person name="Shen Q."/>
            <person name="Zhang L."/>
            <person name="Liao Z."/>
            <person name="Wang S."/>
            <person name="Yan T."/>
            <person name="Shi P."/>
            <person name="Liu M."/>
            <person name="Fu X."/>
            <person name="Pan Q."/>
            <person name="Wang Y."/>
            <person name="Lv Z."/>
            <person name="Lu X."/>
            <person name="Zhang F."/>
            <person name="Jiang W."/>
            <person name="Ma Y."/>
            <person name="Chen M."/>
            <person name="Hao X."/>
            <person name="Li L."/>
            <person name="Tang Y."/>
            <person name="Lv G."/>
            <person name="Zhou Y."/>
            <person name="Sun X."/>
            <person name="Brodelius P.E."/>
            <person name="Rose J.K.C."/>
            <person name="Tang K."/>
        </authorList>
    </citation>
    <scope>NUCLEOTIDE SEQUENCE [LARGE SCALE GENOMIC DNA]</scope>
    <source>
        <strain evidence="15">cv. Huhao1</strain>
        <tissue evidence="14">Leaf</tissue>
    </source>
</reference>
<keyword evidence="9" id="KW-0611">Plant defense</keyword>
<dbReference type="Pfam" id="PF23598">
    <property type="entry name" value="LRR_14"/>
    <property type="match status" value="1"/>
</dbReference>
<keyword evidence="7" id="KW-0677">Repeat</keyword>
<dbReference type="FunFam" id="1.10.10.10:FF:000322">
    <property type="entry name" value="Probable disease resistance protein At1g63360"/>
    <property type="match status" value="1"/>
</dbReference>
<keyword evidence="4" id="KW-0963">Cytoplasm</keyword>
<proteinExistence type="inferred from homology"/>
<evidence type="ECO:0000256" key="6">
    <source>
        <dbReference type="ARBA" id="ARBA00022667"/>
    </source>
</evidence>
<comment type="subcellular location">
    <subcellularLocation>
        <location evidence="2">Cytoplasm</location>
    </subcellularLocation>
</comment>
<feature type="domain" description="Disease resistance protein winged helix" evidence="12">
    <location>
        <begin position="365"/>
        <end position="434"/>
    </location>
</feature>
<dbReference type="Proteomes" id="UP000245207">
    <property type="component" value="Unassembled WGS sequence"/>
</dbReference>
<evidence type="ECO:0000313" key="14">
    <source>
        <dbReference type="EMBL" id="PWA79763.1"/>
    </source>
</evidence>
<evidence type="ECO:0000256" key="10">
    <source>
        <dbReference type="ARBA" id="ARBA00022840"/>
    </source>
</evidence>
<dbReference type="SUPFAM" id="SSF52058">
    <property type="entry name" value="L domain-like"/>
    <property type="match status" value="1"/>
</dbReference>
<dbReference type="GO" id="GO:0051607">
    <property type="term" value="P:defense response to virus"/>
    <property type="evidence" value="ECO:0007669"/>
    <property type="project" value="UniProtKB-ARBA"/>
</dbReference>
<dbReference type="InterPro" id="IPR044974">
    <property type="entry name" value="Disease_R_plants"/>
</dbReference>
<feature type="domain" description="NB-ARC" evidence="11">
    <location>
        <begin position="110"/>
        <end position="281"/>
    </location>
</feature>
<dbReference type="GO" id="GO:0043531">
    <property type="term" value="F:ADP binding"/>
    <property type="evidence" value="ECO:0007669"/>
    <property type="project" value="InterPro"/>
</dbReference>
<dbReference type="InterPro" id="IPR036388">
    <property type="entry name" value="WH-like_DNA-bd_sf"/>
</dbReference>
<evidence type="ECO:0000256" key="5">
    <source>
        <dbReference type="ARBA" id="ARBA00022614"/>
    </source>
</evidence>
<comment type="similarity">
    <text evidence="3">Belongs to the disease resistance NB-LRR family.</text>
</comment>
<dbReference type="SUPFAM" id="SSF52540">
    <property type="entry name" value="P-loop containing nucleoside triphosphate hydrolases"/>
    <property type="match status" value="1"/>
</dbReference>